<organism evidence="15 16">
    <name type="scientific">Deinandra increscens subsp. villosa</name>
    <dbReference type="NCBI Taxonomy" id="3103831"/>
    <lineage>
        <taxon>Eukaryota</taxon>
        <taxon>Viridiplantae</taxon>
        <taxon>Streptophyta</taxon>
        <taxon>Embryophyta</taxon>
        <taxon>Tracheophyta</taxon>
        <taxon>Spermatophyta</taxon>
        <taxon>Magnoliopsida</taxon>
        <taxon>eudicotyledons</taxon>
        <taxon>Gunneridae</taxon>
        <taxon>Pentapetalae</taxon>
        <taxon>asterids</taxon>
        <taxon>campanulids</taxon>
        <taxon>Asterales</taxon>
        <taxon>Asteraceae</taxon>
        <taxon>Asteroideae</taxon>
        <taxon>Heliantheae alliance</taxon>
        <taxon>Madieae</taxon>
        <taxon>Madiinae</taxon>
        <taxon>Deinandra</taxon>
    </lineage>
</organism>
<dbReference type="InterPro" id="IPR027417">
    <property type="entry name" value="P-loop_NTPase"/>
</dbReference>
<evidence type="ECO:0000256" key="8">
    <source>
        <dbReference type="ARBA" id="ARBA00022946"/>
    </source>
</evidence>
<feature type="domain" description="CCHC-type" evidence="12">
    <location>
        <begin position="911"/>
        <end position="926"/>
    </location>
</feature>
<evidence type="ECO:0000259" key="12">
    <source>
        <dbReference type="PROSITE" id="PS50158"/>
    </source>
</evidence>
<dbReference type="InterPro" id="IPR012562">
    <property type="entry name" value="GUCT"/>
</dbReference>
<feature type="compositionally biased region" description="Acidic residues" evidence="11">
    <location>
        <begin position="241"/>
        <end position="256"/>
    </location>
</feature>
<dbReference type="GO" id="GO:0003723">
    <property type="term" value="F:RNA binding"/>
    <property type="evidence" value="ECO:0007669"/>
    <property type="project" value="UniProtKB-KW"/>
</dbReference>
<dbReference type="InterPro" id="IPR001650">
    <property type="entry name" value="Helicase_C-like"/>
</dbReference>
<dbReference type="Pfam" id="PF00098">
    <property type="entry name" value="zf-CCHC"/>
    <property type="match status" value="1"/>
</dbReference>
<dbReference type="GO" id="GO:0006950">
    <property type="term" value="P:response to stress"/>
    <property type="evidence" value="ECO:0007669"/>
    <property type="project" value="UniProtKB-ARBA"/>
</dbReference>
<dbReference type="GO" id="GO:0008270">
    <property type="term" value="F:zinc ion binding"/>
    <property type="evidence" value="ECO:0007669"/>
    <property type="project" value="UniProtKB-KW"/>
</dbReference>
<feature type="domain" description="Helicase C-terminal" evidence="14">
    <location>
        <begin position="512"/>
        <end position="665"/>
    </location>
</feature>
<evidence type="ECO:0000256" key="5">
    <source>
        <dbReference type="ARBA" id="ARBA00022806"/>
    </source>
</evidence>
<dbReference type="GO" id="GO:0003724">
    <property type="term" value="F:RNA helicase activity"/>
    <property type="evidence" value="ECO:0007669"/>
    <property type="project" value="UniProtKB-EC"/>
</dbReference>
<dbReference type="SMART" id="SM00490">
    <property type="entry name" value="HELICc"/>
    <property type="match status" value="1"/>
</dbReference>
<dbReference type="PROSITE" id="PS51194">
    <property type="entry name" value="HELICASE_CTER"/>
    <property type="match status" value="1"/>
</dbReference>
<evidence type="ECO:0000259" key="13">
    <source>
        <dbReference type="PROSITE" id="PS51192"/>
    </source>
</evidence>
<dbReference type="EMBL" id="JBCNJP010000011">
    <property type="protein sequence ID" value="KAK9070939.1"/>
    <property type="molecule type" value="Genomic_DNA"/>
</dbReference>
<keyword evidence="10" id="KW-0863">Zinc-finger</keyword>
<reference evidence="15 16" key="1">
    <citation type="submission" date="2024-04" db="EMBL/GenBank/DDBJ databases">
        <title>The reference genome of an endangered Asteraceae, Deinandra increscens subsp. villosa, native to the Central Coast of California.</title>
        <authorList>
            <person name="Guilliams M."/>
            <person name="Hasenstab-Lehman K."/>
            <person name="Meyer R."/>
            <person name="Mcevoy S."/>
        </authorList>
    </citation>
    <scope>NUCLEOTIDE SEQUENCE [LARGE SCALE GENOMIC DNA]</scope>
    <source>
        <tissue evidence="15">Leaf</tissue>
    </source>
</reference>
<sequence>MIGLILFGPEKSRSVLRARDLPEPVDKWDYDDCVDSVNSLQAKLCAPVSFISTRNISRPPWVKYSEGWTGDLVADWASCPKFDDWLIKNKHRIMILPEDNDEEPEYVLDIEVLVIANKVVSEHHTNIHKPLSPYLPLSSSIPPQFLHNPLTMACSSSIIGVSSIFHKNPSLEHLSRKLPTPSSPKTHFTSIKAVSKPNHGSAGVGGAAGGSGFVTSATATPNSILSEKAFKGFGVFDEEDSEVSDGEFDGESEDELSVGGDDGGNVGGEDDDELAVTKLGLPQRLVQSLEKREITRLFPIQRAVLVPALEGRDIIARAKTGTGKTLAFGIPIIKRLTEDDEEKIGSRRAQRLPRVLVLAPTRELAKQVETEIKESAPYLSTVCVYGGVSYSSQQNALSRGVDVVVGTPGRLIDLIGSNSLKLGEVQFLVLDEADQMLAVGFEEDVEHILEKLPTQRQSMLFSATMPGWVKKLSRKHLNNPLTIDLVGDQDEKLAEGIKLFAIPTTSTSKRTILSDLVTVYAKGGKTIVFTQTKRDADEVSIALTNSIASEALHGDISQHQRERTLNGFRQGKFTVLVATDVASRGLDIPNVDLVIHYELPNDPETFVHRSGRTGRAGKEGTAILMFTNSQRRTIRSLERDVGCHFEFINPPAVEDVLESSAQQVVATLSGVHQESIEFFTPTAQKLIEEQGASALAAALAQLSGFSKPPSSRSLITHEQGWTTLQMTRDPALSRGFMSARTVTGFLADVYATAADELGKIHIIADEKIQGAVFDLPEEIAKELLTKDVPPGNTITKITKLPSLQDDGPAGDFYGKFSNRERSSRGAGSRRGGARGGYGGGSRYSSSDDGDSFRRGGGRSGGSSWSRGGSRSGGGGSDWLIGERRSSSSPSFGTRGSGYSSRTRDRNFDGACFNCGRSGHRASECPNKKDY</sequence>
<feature type="region of interest" description="Disordered" evidence="11">
    <location>
        <begin position="241"/>
        <end position="269"/>
    </location>
</feature>
<evidence type="ECO:0000256" key="7">
    <source>
        <dbReference type="ARBA" id="ARBA00022884"/>
    </source>
</evidence>
<dbReference type="InterPro" id="IPR001878">
    <property type="entry name" value="Znf_CCHC"/>
</dbReference>
<dbReference type="GO" id="GO:0005829">
    <property type="term" value="C:cytosol"/>
    <property type="evidence" value="ECO:0007669"/>
    <property type="project" value="TreeGrafter"/>
</dbReference>
<keyword evidence="4" id="KW-0378">Hydrolase</keyword>
<evidence type="ECO:0000259" key="14">
    <source>
        <dbReference type="PROSITE" id="PS51194"/>
    </source>
</evidence>
<dbReference type="PROSITE" id="PS50158">
    <property type="entry name" value="ZF_CCHC"/>
    <property type="match status" value="1"/>
</dbReference>
<dbReference type="AlphaFoldDB" id="A0AAP0D9P2"/>
<keyword evidence="3" id="KW-0547">Nucleotide-binding</keyword>
<feature type="compositionally biased region" description="Gly residues" evidence="11">
    <location>
        <begin position="828"/>
        <end position="841"/>
    </location>
</feature>
<dbReference type="GO" id="GO:0016787">
    <property type="term" value="F:hydrolase activity"/>
    <property type="evidence" value="ECO:0007669"/>
    <property type="project" value="UniProtKB-KW"/>
</dbReference>
<evidence type="ECO:0000256" key="11">
    <source>
        <dbReference type="SAM" id="MobiDB-lite"/>
    </source>
</evidence>
<dbReference type="SMART" id="SM00487">
    <property type="entry name" value="DEXDc"/>
    <property type="match status" value="1"/>
</dbReference>
<dbReference type="CDD" id="cd18787">
    <property type="entry name" value="SF2_C_DEAD"/>
    <property type="match status" value="1"/>
</dbReference>
<dbReference type="InterPro" id="IPR036875">
    <property type="entry name" value="Znf_CCHC_sf"/>
</dbReference>
<evidence type="ECO:0000256" key="10">
    <source>
        <dbReference type="PROSITE-ProRule" id="PRU00047"/>
    </source>
</evidence>
<feature type="region of interest" description="Disordered" evidence="11">
    <location>
        <begin position="808"/>
        <end position="909"/>
    </location>
</feature>
<keyword evidence="16" id="KW-1185">Reference proteome</keyword>
<dbReference type="Gene3D" id="4.10.60.10">
    <property type="entry name" value="Zinc finger, CCHC-type"/>
    <property type="match status" value="1"/>
</dbReference>
<dbReference type="InterPro" id="IPR044742">
    <property type="entry name" value="DEAD/DEAH_RhlB"/>
</dbReference>
<dbReference type="CDD" id="cd00268">
    <property type="entry name" value="DEADc"/>
    <property type="match status" value="1"/>
</dbReference>
<evidence type="ECO:0000256" key="2">
    <source>
        <dbReference type="ARBA" id="ARBA00012552"/>
    </source>
</evidence>
<keyword evidence="5" id="KW-0347">Helicase</keyword>
<dbReference type="CDD" id="cd12938">
    <property type="entry name" value="GUCT_Hera"/>
    <property type="match status" value="1"/>
</dbReference>
<dbReference type="PANTHER" id="PTHR47959">
    <property type="entry name" value="ATP-DEPENDENT RNA HELICASE RHLE-RELATED"/>
    <property type="match status" value="1"/>
</dbReference>
<dbReference type="SUPFAM" id="SSF52540">
    <property type="entry name" value="P-loop containing nucleoside triphosphate hydrolases"/>
    <property type="match status" value="1"/>
</dbReference>
<dbReference type="Pfam" id="PF08152">
    <property type="entry name" value="GUCT"/>
    <property type="match status" value="1"/>
</dbReference>
<dbReference type="FunFam" id="3.40.50.300:FF:001060">
    <property type="entry name" value="ATP-dependent RNA helicase RhlE"/>
    <property type="match status" value="1"/>
</dbReference>
<dbReference type="GO" id="GO:0005524">
    <property type="term" value="F:ATP binding"/>
    <property type="evidence" value="ECO:0007669"/>
    <property type="project" value="UniProtKB-KW"/>
</dbReference>
<dbReference type="InterPro" id="IPR050079">
    <property type="entry name" value="DEAD_box_RNA_helicase"/>
</dbReference>
<dbReference type="InterPro" id="IPR014001">
    <property type="entry name" value="Helicase_ATP-bd"/>
</dbReference>
<dbReference type="PANTHER" id="PTHR47959:SF1">
    <property type="entry name" value="ATP-DEPENDENT RNA HELICASE DBPA"/>
    <property type="match status" value="1"/>
</dbReference>
<comment type="caution">
    <text evidence="15">The sequence shown here is derived from an EMBL/GenBank/DDBJ whole genome shotgun (WGS) entry which is preliminary data.</text>
</comment>
<dbReference type="InterPro" id="IPR011545">
    <property type="entry name" value="DEAD/DEAH_box_helicase_dom"/>
</dbReference>
<evidence type="ECO:0000256" key="4">
    <source>
        <dbReference type="ARBA" id="ARBA00022801"/>
    </source>
</evidence>
<evidence type="ECO:0000256" key="3">
    <source>
        <dbReference type="ARBA" id="ARBA00022741"/>
    </source>
</evidence>
<keyword evidence="7" id="KW-0694">RNA-binding</keyword>
<evidence type="ECO:0000313" key="15">
    <source>
        <dbReference type="EMBL" id="KAK9070939.1"/>
    </source>
</evidence>
<protein>
    <recommendedName>
        <fullName evidence="2">RNA helicase</fullName>
        <ecNumber evidence="2">3.6.4.13</ecNumber>
    </recommendedName>
</protein>
<comment type="similarity">
    <text evidence="1">Belongs to the DEAD box helicase family. DDX21/DDX50 subfamily.</text>
</comment>
<dbReference type="PROSITE" id="PS51192">
    <property type="entry name" value="HELICASE_ATP_BIND_1"/>
    <property type="match status" value="1"/>
</dbReference>
<dbReference type="FunFam" id="3.40.50.300:FF:000911">
    <property type="entry name" value="Nucleolar RNA helicase II"/>
    <property type="match status" value="1"/>
</dbReference>
<evidence type="ECO:0000256" key="1">
    <source>
        <dbReference type="ARBA" id="ARBA00006517"/>
    </source>
</evidence>
<feature type="domain" description="Helicase ATP-binding" evidence="13">
    <location>
        <begin position="305"/>
        <end position="483"/>
    </location>
</feature>
<evidence type="ECO:0000256" key="6">
    <source>
        <dbReference type="ARBA" id="ARBA00022840"/>
    </source>
</evidence>
<accession>A0AAP0D9P2</accession>
<feature type="compositionally biased region" description="Low complexity" evidence="11">
    <location>
        <begin position="886"/>
        <end position="897"/>
    </location>
</feature>
<evidence type="ECO:0000313" key="16">
    <source>
        <dbReference type="Proteomes" id="UP001408789"/>
    </source>
</evidence>
<proteinExistence type="inferred from homology"/>
<name>A0AAP0D9P2_9ASTR</name>
<dbReference type="Pfam" id="PF00271">
    <property type="entry name" value="Helicase_C"/>
    <property type="match status" value="1"/>
</dbReference>
<dbReference type="Pfam" id="PF26142">
    <property type="entry name" value="DD_DDX21-DDX50"/>
    <property type="match status" value="1"/>
</dbReference>
<dbReference type="Proteomes" id="UP001408789">
    <property type="component" value="Unassembled WGS sequence"/>
</dbReference>
<dbReference type="EC" id="3.6.4.13" evidence="2"/>
<dbReference type="SMART" id="SM00343">
    <property type="entry name" value="ZnF_C2HC"/>
    <property type="match status" value="1"/>
</dbReference>
<evidence type="ECO:0000256" key="9">
    <source>
        <dbReference type="ARBA" id="ARBA00047984"/>
    </source>
</evidence>
<keyword evidence="8" id="KW-0809">Transit peptide</keyword>
<keyword evidence="6" id="KW-0067">ATP-binding</keyword>
<keyword evidence="10" id="KW-0479">Metal-binding</keyword>
<keyword evidence="10" id="KW-0862">Zinc</keyword>
<comment type="catalytic activity">
    <reaction evidence="9">
        <text>ATP + H2O = ADP + phosphate + H(+)</text>
        <dbReference type="Rhea" id="RHEA:13065"/>
        <dbReference type="ChEBI" id="CHEBI:15377"/>
        <dbReference type="ChEBI" id="CHEBI:15378"/>
        <dbReference type="ChEBI" id="CHEBI:30616"/>
        <dbReference type="ChEBI" id="CHEBI:43474"/>
        <dbReference type="ChEBI" id="CHEBI:456216"/>
        <dbReference type="EC" id="3.6.4.13"/>
    </reaction>
</comment>
<gene>
    <name evidence="15" type="ORF">SSX86_009507</name>
</gene>
<dbReference type="Pfam" id="PF00270">
    <property type="entry name" value="DEAD"/>
    <property type="match status" value="1"/>
</dbReference>
<dbReference type="SUPFAM" id="SSF57756">
    <property type="entry name" value="Retrovirus zinc finger-like domains"/>
    <property type="match status" value="1"/>
</dbReference>
<dbReference type="InterPro" id="IPR059027">
    <property type="entry name" value="DD_DDX21-DDX50"/>
</dbReference>
<dbReference type="Gene3D" id="3.40.50.300">
    <property type="entry name" value="P-loop containing nucleotide triphosphate hydrolases"/>
    <property type="match status" value="2"/>
</dbReference>